<keyword evidence="9 20" id="KW-0418">Kinase</keyword>
<evidence type="ECO:0000259" key="18">
    <source>
        <dbReference type="PROSITE" id="PS50109"/>
    </source>
</evidence>
<dbReference type="Gene3D" id="6.10.340.10">
    <property type="match status" value="1"/>
</dbReference>
<dbReference type="EC" id="2.7.13.3" evidence="3"/>
<dbReference type="InterPro" id="IPR036890">
    <property type="entry name" value="HATPase_C_sf"/>
</dbReference>
<dbReference type="InterPro" id="IPR050398">
    <property type="entry name" value="HssS/ArlS-like"/>
</dbReference>
<dbReference type="GO" id="GO:0005524">
    <property type="term" value="F:ATP binding"/>
    <property type="evidence" value="ECO:0007669"/>
    <property type="project" value="UniProtKB-KW"/>
</dbReference>
<dbReference type="InterPro" id="IPR003661">
    <property type="entry name" value="HisK_dim/P_dom"/>
</dbReference>
<evidence type="ECO:0000256" key="11">
    <source>
        <dbReference type="ARBA" id="ARBA00022989"/>
    </source>
</evidence>
<evidence type="ECO:0000256" key="4">
    <source>
        <dbReference type="ARBA" id="ARBA00022475"/>
    </source>
</evidence>
<comment type="function">
    <text evidence="15">Member of the two-component regulatory system HssS/HssR involved in intracellular heme homeostasis and tempering of staphylococcal virulence. HssS functions as a heme sensor histidine kinase which is autophosphorylated at a histidine residue and transfers its phosphate group to an aspartate residue of HssR. HssR/HssS activates the expression of hrtAB, an efflux pump, in response to extracellular heme, hemin, hemoglobin or blood.</text>
</comment>
<evidence type="ECO:0000313" key="21">
    <source>
        <dbReference type="Proteomes" id="UP000535838"/>
    </source>
</evidence>
<evidence type="ECO:0000256" key="15">
    <source>
        <dbReference type="ARBA" id="ARBA00037219"/>
    </source>
</evidence>
<keyword evidence="11 17" id="KW-1133">Transmembrane helix</keyword>
<evidence type="ECO:0000256" key="3">
    <source>
        <dbReference type="ARBA" id="ARBA00012438"/>
    </source>
</evidence>
<dbReference type="FunFam" id="3.30.565.10:FF:000006">
    <property type="entry name" value="Sensor histidine kinase WalK"/>
    <property type="match status" value="1"/>
</dbReference>
<keyword evidence="12" id="KW-0902">Two-component regulatory system</keyword>
<dbReference type="SUPFAM" id="SSF158472">
    <property type="entry name" value="HAMP domain-like"/>
    <property type="match status" value="1"/>
</dbReference>
<dbReference type="GO" id="GO:0005886">
    <property type="term" value="C:plasma membrane"/>
    <property type="evidence" value="ECO:0007669"/>
    <property type="project" value="UniProtKB-SubCell"/>
</dbReference>
<dbReference type="SUPFAM" id="SSF47384">
    <property type="entry name" value="Homodimeric domain of signal transducing histidine kinase"/>
    <property type="match status" value="1"/>
</dbReference>
<dbReference type="PANTHER" id="PTHR45528:SF11">
    <property type="entry name" value="HISTIDINE KINASE"/>
    <property type="match status" value="1"/>
</dbReference>
<gene>
    <name evidence="20" type="ORF">H7B67_12500</name>
</gene>
<evidence type="ECO:0000256" key="7">
    <source>
        <dbReference type="ARBA" id="ARBA00022692"/>
    </source>
</evidence>
<feature type="domain" description="HAMP" evidence="19">
    <location>
        <begin position="184"/>
        <end position="236"/>
    </location>
</feature>
<dbReference type="SUPFAM" id="SSF55874">
    <property type="entry name" value="ATPase domain of HSP90 chaperone/DNA topoisomerase II/histidine kinase"/>
    <property type="match status" value="1"/>
</dbReference>
<keyword evidence="6" id="KW-0808">Transferase</keyword>
<dbReference type="AlphaFoldDB" id="A0A841SRA7"/>
<proteinExistence type="predicted"/>
<keyword evidence="21" id="KW-1185">Reference proteome</keyword>
<comment type="subcellular location">
    <subcellularLocation>
        <location evidence="2">Cell membrane</location>
        <topology evidence="2">Multi-pass membrane protein</topology>
    </subcellularLocation>
</comment>
<dbReference type="PRINTS" id="PR00344">
    <property type="entry name" value="BCTRLSENSOR"/>
</dbReference>
<sequence>MRSLYFRVLLVTIYAIAISSFLGFYCANLFYDWELKKHYDAKLFRIAEEIRAYVQQYPETLNDYLDNAATMGYQIYLLGARGREFFHGGNFEELDLPPSVKASVLDGSDYHGIAESPNRFFTIGYFDNRLSNTVGLPVMAGTEKYAMFLRGNTRVQFQELEIFFTLMFVLTVLFSIPYFLLSTRYLVQPIARLTEATKRIAQGNFTFSLPTKRRDEIGQLASHYEKMARKLESSDKAKKEFVANVSHEIQSPLASIQGFADSLLNEELTENEIRRYASIIGQETRQLAALSRQLLLLSSLENEAEIVNKRTFALQPQLRRALQLQEWQLREKEIAVRMRVPNSVLITGDEVLLMQVWTNLLSNAVKHVPGGRSIEILASKEQGFCAVTIADTGDGIDEMSLPYIFDRFYRGDQARKRGEGSTGLGLSIVQRIVRLHGGTIEVESRAGEGTAFHVRIPNERG</sequence>
<protein>
    <recommendedName>
        <fullName evidence="16">Heme sensor protein HssS</fullName>
        <ecNumber evidence="3">2.7.13.3</ecNumber>
    </recommendedName>
</protein>
<keyword evidence="8" id="KW-0547">Nucleotide-binding</keyword>
<evidence type="ECO:0000256" key="2">
    <source>
        <dbReference type="ARBA" id="ARBA00004651"/>
    </source>
</evidence>
<dbReference type="SMART" id="SM00388">
    <property type="entry name" value="HisKA"/>
    <property type="match status" value="1"/>
</dbReference>
<keyword evidence="14 17" id="KW-0472">Membrane</keyword>
<dbReference type="EMBL" id="JACJVQ010000008">
    <property type="protein sequence ID" value="MBB6634933.1"/>
    <property type="molecule type" value="Genomic_DNA"/>
</dbReference>
<dbReference type="SMART" id="SM00387">
    <property type="entry name" value="HATPase_c"/>
    <property type="match status" value="1"/>
</dbReference>
<evidence type="ECO:0000256" key="1">
    <source>
        <dbReference type="ARBA" id="ARBA00000085"/>
    </source>
</evidence>
<dbReference type="Gene3D" id="1.10.287.130">
    <property type="match status" value="1"/>
</dbReference>
<evidence type="ECO:0000256" key="5">
    <source>
        <dbReference type="ARBA" id="ARBA00022553"/>
    </source>
</evidence>
<comment type="caution">
    <text evidence="20">The sequence shown here is derived from an EMBL/GenBank/DDBJ whole genome shotgun (WGS) entry which is preliminary data.</text>
</comment>
<feature type="transmembrane region" description="Helical" evidence="17">
    <location>
        <begin position="160"/>
        <end position="181"/>
    </location>
</feature>
<name>A0A841SRA7_9BACL</name>
<accession>A0A841SRA7</accession>
<feature type="domain" description="Histidine kinase" evidence="18">
    <location>
        <begin position="244"/>
        <end position="460"/>
    </location>
</feature>
<evidence type="ECO:0000259" key="19">
    <source>
        <dbReference type="PROSITE" id="PS50885"/>
    </source>
</evidence>
<feature type="transmembrane region" description="Helical" evidence="17">
    <location>
        <begin position="6"/>
        <end position="31"/>
    </location>
</feature>
<evidence type="ECO:0000256" key="12">
    <source>
        <dbReference type="ARBA" id="ARBA00023012"/>
    </source>
</evidence>
<keyword evidence="5" id="KW-0597">Phosphoprotein</keyword>
<dbReference type="Pfam" id="PF02518">
    <property type="entry name" value="HATPase_c"/>
    <property type="match status" value="1"/>
</dbReference>
<evidence type="ECO:0000256" key="8">
    <source>
        <dbReference type="ARBA" id="ARBA00022741"/>
    </source>
</evidence>
<comment type="catalytic activity">
    <reaction evidence="1">
        <text>ATP + protein L-histidine = ADP + protein N-phospho-L-histidine.</text>
        <dbReference type="EC" id="2.7.13.3"/>
    </reaction>
</comment>
<dbReference type="PANTHER" id="PTHR45528">
    <property type="entry name" value="SENSOR HISTIDINE KINASE CPXA"/>
    <property type="match status" value="1"/>
</dbReference>
<dbReference type="RefSeq" id="WP_185120158.1">
    <property type="nucleotide sequence ID" value="NZ_JACJVQ010000008.1"/>
</dbReference>
<dbReference type="GO" id="GO:0000155">
    <property type="term" value="F:phosphorelay sensor kinase activity"/>
    <property type="evidence" value="ECO:0007669"/>
    <property type="project" value="InterPro"/>
</dbReference>
<dbReference type="CDD" id="cd00075">
    <property type="entry name" value="HATPase"/>
    <property type="match status" value="1"/>
</dbReference>
<reference evidence="20 21" key="1">
    <citation type="submission" date="2020-08" db="EMBL/GenBank/DDBJ databases">
        <title>Cohnella phylogeny.</title>
        <authorList>
            <person name="Dunlap C."/>
        </authorList>
    </citation>
    <scope>NUCLEOTIDE SEQUENCE [LARGE SCALE GENOMIC DNA]</scope>
    <source>
        <strain evidence="20 21">DSM 25241</strain>
    </source>
</reference>
<evidence type="ECO:0000256" key="10">
    <source>
        <dbReference type="ARBA" id="ARBA00022840"/>
    </source>
</evidence>
<dbReference type="Pfam" id="PF00672">
    <property type="entry name" value="HAMP"/>
    <property type="match status" value="1"/>
</dbReference>
<dbReference type="SMART" id="SM00304">
    <property type="entry name" value="HAMP"/>
    <property type="match status" value="1"/>
</dbReference>
<dbReference type="CDD" id="cd06225">
    <property type="entry name" value="HAMP"/>
    <property type="match status" value="1"/>
</dbReference>
<dbReference type="Gene3D" id="3.30.565.10">
    <property type="entry name" value="Histidine kinase-like ATPase, C-terminal domain"/>
    <property type="match status" value="1"/>
</dbReference>
<keyword evidence="10" id="KW-0067">ATP-binding</keyword>
<evidence type="ECO:0000256" key="9">
    <source>
        <dbReference type="ARBA" id="ARBA00022777"/>
    </source>
</evidence>
<evidence type="ECO:0000256" key="14">
    <source>
        <dbReference type="ARBA" id="ARBA00023136"/>
    </source>
</evidence>
<dbReference type="PROSITE" id="PS50885">
    <property type="entry name" value="HAMP"/>
    <property type="match status" value="1"/>
</dbReference>
<dbReference type="Proteomes" id="UP000535838">
    <property type="component" value="Unassembled WGS sequence"/>
</dbReference>
<dbReference type="InterPro" id="IPR004358">
    <property type="entry name" value="Sig_transdc_His_kin-like_C"/>
</dbReference>
<dbReference type="Pfam" id="PF00512">
    <property type="entry name" value="HisKA"/>
    <property type="match status" value="1"/>
</dbReference>
<keyword evidence="13" id="KW-0843">Virulence</keyword>
<keyword evidence="4" id="KW-1003">Cell membrane</keyword>
<evidence type="ECO:0000313" key="20">
    <source>
        <dbReference type="EMBL" id="MBB6634933.1"/>
    </source>
</evidence>
<evidence type="ECO:0000256" key="6">
    <source>
        <dbReference type="ARBA" id="ARBA00022679"/>
    </source>
</evidence>
<organism evidence="20 21">
    <name type="scientific">Cohnella thailandensis</name>
    <dbReference type="NCBI Taxonomy" id="557557"/>
    <lineage>
        <taxon>Bacteria</taxon>
        <taxon>Bacillati</taxon>
        <taxon>Bacillota</taxon>
        <taxon>Bacilli</taxon>
        <taxon>Bacillales</taxon>
        <taxon>Paenibacillaceae</taxon>
        <taxon>Cohnella</taxon>
    </lineage>
</organism>
<dbReference type="InterPro" id="IPR036097">
    <property type="entry name" value="HisK_dim/P_sf"/>
</dbReference>
<dbReference type="InterPro" id="IPR005467">
    <property type="entry name" value="His_kinase_dom"/>
</dbReference>
<evidence type="ECO:0000256" key="17">
    <source>
        <dbReference type="SAM" id="Phobius"/>
    </source>
</evidence>
<keyword evidence="7 17" id="KW-0812">Transmembrane</keyword>
<dbReference type="InterPro" id="IPR003594">
    <property type="entry name" value="HATPase_dom"/>
</dbReference>
<dbReference type="FunFam" id="1.10.287.130:FF:000001">
    <property type="entry name" value="Two-component sensor histidine kinase"/>
    <property type="match status" value="1"/>
</dbReference>
<dbReference type="CDD" id="cd00082">
    <property type="entry name" value="HisKA"/>
    <property type="match status" value="1"/>
</dbReference>
<evidence type="ECO:0000256" key="16">
    <source>
        <dbReference type="ARBA" id="ARBA00040841"/>
    </source>
</evidence>
<dbReference type="PROSITE" id="PS50109">
    <property type="entry name" value="HIS_KIN"/>
    <property type="match status" value="1"/>
</dbReference>
<dbReference type="InterPro" id="IPR003660">
    <property type="entry name" value="HAMP_dom"/>
</dbReference>
<evidence type="ECO:0000256" key="13">
    <source>
        <dbReference type="ARBA" id="ARBA00023026"/>
    </source>
</evidence>